<proteinExistence type="predicted"/>
<dbReference type="AlphaFoldDB" id="A0A5E4PSI6"/>
<gene>
    <name evidence="3" type="ORF">LSINAPIS_LOCUS2255</name>
</gene>
<feature type="region of interest" description="Disordered" evidence="1">
    <location>
        <begin position="199"/>
        <end position="227"/>
    </location>
</feature>
<organism evidence="3 4">
    <name type="scientific">Leptidea sinapis</name>
    <dbReference type="NCBI Taxonomy" id="189913"/>
    <lineage>
        <taxon>Eukaryota</taxon>
        <taxon>Metazoa</taxon>
        <taxon>Ecdysozoa</taxon>
        <taxon>Arthropoda</taxon>
        <taxon>Hexapoda</taxon>
        <taxon>Insecta</taxon>
        <taxon>Pterygota</taxon>
        <taxon>Neoptera</taxon>
        <taxon>Endopterygota</taxon>
        <taxon>Lepidoptera</taxon>
        <taxon>Glossata</taxon>
        <taxon>Ditrysia</taxon>
        <taxon>Papilionoidea</taxon>
        <taxon>Pieridae</taxon>
        <taxon>Dismorphiinae</taxon>
        <taxon>Leptidea</taxon>
    </lineage>
</organism>
<reference evidence="3 4" key="1">
    <citation type="submission" date="2017-07" db="EMBL/GenBank/DDBJ databases">
        <authorList>
            <person name="Talla V."/>
            <person name="Backstrom N."/>
        </authorList>
    </citation>
    <scope>NUCLEOTIDE SEQUENCE [LARGE SCALE GENOMIC DNA]</scope>
</reference>
<dbReference type="Proteomes" id="UP000324832">
    <property type="component" value="Unassembled WGS sequence"/>
</dbReference>
<feature type="region of interest" description="Disordered" evidence="1">
    <location>
        <begin position="123"/>
        <end position="150"/>
    </location>
</feature>
<protein>
    <submittedName>
        <fullName evidence="3">Uncharacterized protein</fullName>
    </submittedName>
</protein>
<keyword evidence="2" id="KW-0812">Transmembrane</keyword>
<evidence type="ECO:0000256" key="2">
    <source>
        <dbReference type="SAM" id="Phobius"/>
    </source>
</evidence>
<name>A0A5E4PSI6_9NEOP</name>
<feature type="compositionally biased region" description="Polar residues" evidence="1">
    <location>
        <begin position="123"/>
        <end position="136"/>
    </location>
</feature>
<feature type="transmembrane region" description="Helical" evidence="2">
    <location>
        <begin position="24"/>
        <end position="47"/>
    </location>
</feature>
<keyword evidence="2" id="KW-1133">Transmembrane helix</keyword>
<keyword evidence="2" id="KW-0472">Membrane</keyword>
<sequence>MCSNRVLDNIECCMEELADNFDGFIKTSLFIITIILGIIVASILYLFKEISTRPLPGASNDEGIHRCNESCTTGSQIPILRTNTRTSVSNEILEGQLDLKCEQPFRVLQEDGVKPKQSVILTRKSSTEHSSQVTNLKKNDNTKKPQPEQLIDKQDKLVSTSAVKPAPDSSFDERMLKEIGFTGCARPCCKKNLKSKISKSGSKKSLRPSVPSLPINKAPQRNVTPEDIPTKIDKLKSCCSLCCDKGK</sequence>
<dbReference type="EMBL" id="FZQP02000448">
    <property type="protein sequence ID" value="VVC89025.1"/>
    <property type="molecule type" value="Genomic_DNA"/>
</dbReference>
<evidence type="ECO:0000313" key="3">
    <source>
        <dbReference type="EMBL" id="VVC89025.1"/>
    </source>
</evidence>
<accession>A0A5E4PSI6</accession>
<evidence type="ECO:0000313" key="4">
    <source>
        <dbReference type="Proteomes" id="UP000324832"/>
    </source>
</evidence>
<evidence type="ECO:0000256" key="1">
    <source>
        <dbReference type="SAM" id="MobiDB-lite"/>
    </source>
</evidence>
<keyword evidence="4" id="KW-1185">Reference proteome</keyword>
<feature type="compositionally biased region" description="Basic and acidic residues" evidence="1">
    <location>
        <begin position="137"/>
        <end position="150"/>
    </location>
</feature>